<evidence type="ECO:0000313" key="2">
    <source>
        <dbReference type="Proteomes" id="UP001391051"/>
    </source>
</evidence>
<proteinExistence type="predicted"/>
<dbReference type="EMBL" id="JAQQWE010000007">
    <property type="protein sequence ID" value="KAK7946788.1"/>
    <property type="molecule type" value="Genomic_DNA"/>
</dbReference>
<evidence type="ECO:0000313" key="1">
    <source>
        <dbReference type="EMBL" id="KAK7946788.1"/>
    </source>
</evidence>
<name>A0ABR1Q461_9PEZI</name>
<protein>
    <submittedName>
        <fullName evidence="1">Uncharacterized protein</fullName>
    </submittedName>
</protein>
<dbReference type="GeneID" id="92080393"/>
<keyword evidence="2" id="KW-1185">Reference proteome</keyword>
<dbReference type="Proteomes" id="UP001391051">
    <property type="component" value="Unassembled WGS sequence"/>
</dbReference>
<reference evidence="1 2" key="1">
    <citation type="submission" date="2023-01" db="EMBL/GenBank/DDBJ databases">
        <title>Analysis of 21 Apiospora genomes using comparative genomics revels a genus with tremendous synthesis potential of carbohydrate active enzymes and secondary metabolites.</title>
        <authorList>
            <person name="Sorensen T."/>
        </authorList>
    </citation>
    <scope>NUCLEOTIDE SEQUENCE [LARGE SCALE GENOMIC DNA]</scope>
    <source>
        <strain evidence="1 2">CBS 24483</strain>
    </source>
</reference>
<gene>
    <name evidence="1" type="ORF">PG986_011109</name>
</gene>
<accession>A0ABR1Q461</accession>
<comment type="caution">
    <text evidence="1">The sequence shown here is derived from an EMBL/GenBank/DDBJ whole genome shotgun (WGS) entry which is preliminary data.</text>
</comment>
<sequence>MGEGAAEYLWFLLSSPSLPISVSAEICIVNDAFLMTSEINNPLVGIEDESERISISNSPGSSRHQSLFKHTQHLRLILQRPTPSIAGVMRPAASYWQGQTQLPFYEGAVAVCGHVRWAEG</sequence>
<organism evidence="1 2">
    <name type="scientific">Apiospora aurea</name>
    <dbReference type="NCBI Taxonomy" id="335848"/>
    <lineage>
        <taxon>Eukaryota</taxon>
        <taxon>Fungi</taxon>
        <taxon>Dikarya</taxon>
        <taxon>Ascomycota</taxon>
        <taxon>Pezizomycotina</taxon>
        <taxon>Sordariomycetes</taxon>
        <taxon>Xylariomycetidae</taxon>
        <taxon>Amphisphaeriales</taxon>
        <taxon>Apiosporaceae</taxon>
        <taxon>Apiospora</taxon>
    </lineage>
</organism>
<dbReference type="RefSeq" id="XP_066696822.1">
    <property type="nucleotide sequence ID" value="XM_066847331.1"/>
</dbReference>